<evidence type="ECO:0000256" key="7">
    <source>
        <dbReference type="ARBA" id="ARBA00022723"/>
    </source>
</evidence>
<keyword evidence="6 13" id="KW-0812">Transmembrane</keyword>
<dbReference type="PANTHER" id="PTHR30529:SF1">
    <property type="entry name" value="CYTOCHROME B561 HOMOLOG 2"/>
    <property type="match status" value="1"/>
</dbReference>
<evidence type="ECO:0000256" key="8">
    <source>
        <dbReference type="ARBA" id="ARBA00022982"/>
    </source>
</evidence>
<gene>
    <name evidence="15" type="ORF">ATO7_07782</name>
</gene>
<evidence type="ECO:0000256" key="5">
    <source>
        <dbReference type="ARBA" id="ARBA00022617"/>
    </source>
</evidence>
<keyword evidence="10" id="KW-0408">Iron</keyword>
<feature type="domain" description="Cytochrome b561 bacterial/Ni-hydrogenase" evidence="14">
    <location>
        <begin position="8"/>
        <end position="175"/>
    </location>
</feature>
<evidence type="ECO:0000256" key="1">
    <source>
        <dbReference type="ARBA" id="ARBA00001970"/>
    </source>
</evidence>
<evidence type="ECO:0000256" key="11">
    <source>
        <dbReference type="ARBA" id="ARBA00023136"/>
    </source>
</evidence>
<keyword evidence="4" id="KW-1003">Cell membrane</keyword>
<evidence type="ECO:0000313" key="16">
    <source>
        <dbReference type="Proteomes" id="UP000192342"/>
    </source>
</evidence>
<name>A0A1Y1SEG2_9GAMM</name>
<sequence length="178" mass="19887">MNADSSTRYGTLTRILHWSMAALFAIQFTSAMAHYGFEDSAFEALFWPWHKPLGFVLLVLAALRLAWALAQRTQRPPSVSLAARLGHIALYLLMISIPALALIRQYGSGRSFEPFGLPLMGGFDGAKIDWMVDLGSLLHGELGWLLFVLVCGHALMVLIHRMQGAQHDVWPRMWGKPD</sequence>
<evidence type="ECO:0000256" key="9">
    <source>
        <dbReference type="ARBA" id="ARBA00022989"/>
    </source>
</evidence>
<dbReference type="OrthoDB" id="8589936at2"/>
<reference evidence="15 16" key="1">
    <citation type="submission" date="2013-04" db="EMBL/GenBank/DDBJ databases">
        <title>Oceanococcus atlanticus 22II-S10r2 Genome Sequencing.</title>
        <authorList>
            <person name="Lai Q."/>
            <person name="Li G."/>
            <person name="Shao Z."/>
        </authorList>
    </citation>
    <scope>NUCLEOTIDE SEQUENCE [LARGE SCALE GENOMIC DNA]</scope>
    <source>
        <strain evidence="15 16">22II-S10r2</strain>
    </source>
</reference>
<feature type="transmembrane region" description="Helical" evidence="13">
    <location>
        <begin position="81"/>
        <end position="103"/>
    </location>
</feature>
<keyword evidence="5" id="KW-0349">Heme</keyword>
<evidence type="ECO:0000256" key="6">
    <source>
        <dbReference type="ARBA" id="ARBA00022692"/>
    </source>
</evidence>
<keyword evidence="11 13" id="KW-0472">Membrane</keyword>
<keyword evidence="9 13" id="KW-1133">Transmembrane helix</keyword>
<dbReference type="GO" id="GO:0022904">
    <property type="term" value="P:respiratory electron transport chain"/>
    <property type="evidence" value="ECO:0007669"/>
    <property type="project" value="InterPro"/>
</dbReference>
<dbReference type="RefSeq" id="WP_146680229.1">
    <property type="nucleotide sequence ID" value="NZ_AQQV01000002.1"/>
</dbReference>
<dbReference type="Pfam" id="PF01292">
    <property type="entry name" value="Ni_hydr_CYTB"/>
    <property type="match status" value="1"/>
</dbReference>
<dbReference type="Proteomes" id="UP000192342">
    <property type="component" value="Unassembled WGS sequence"/>
</dbReference>
<comment type="subcellular location">
    <subcellularLocation>
        <location evidence="2">Cell membrane</location>
        <topology evidence="2">Multi-pass membrane protein</topology>
    </subcellularLocation>
</comment>
<dbReference type="GO" id="GO:0009055">
    <property type="term" value="F:electron transfer activity"/>
    <property type="evidence" value="ECO:0007669"/>
    <property type="project" value="InterPro"/>
</dbReference>
<dbReference type="EMBL" id="AQQV01000002">
    <property type="protein sequence ID" value="ORE86922.1"/>
    <property type="molecule type" value="Genomic_DNA"/>
</dbReference>
<dbReference type="Gene3D" id="1.20.950.20">
    <property type="entry name" value="Transmembrane di-heme cytochromes, Chain C"/>
    <property type="match status" value="1"/>
</dbReference>
<dbReference type="GO" id="GO:0020037">
    <property type="term" value="F:heme binding"/>
    <property type="evidence" value="ECO:0007669"/>
    <property type="project" value="TreeGrafter"/>
</dbReference>
<keyword evidence="3" id="KW-0813">Transport</keyword>
<comment type="caution">
    <text evidence="15">The sequence shown here is derived from an EMBL/GenBank/DDBJ whole genome shotgun (WGS) entry which is preliminary data.</text>
</comment>
<evidence type="ECO:0000256" key="13">
    <source>
        <dbReference type="SAM" id="Phobius"/>
    </source>
</evidence>
<dbReference type="STRING" id="1317117.ATO7_07782"/>
<dbReference type="InterPro" id="IPR052168">
    <property type="entry name" value="Cytochrome_b561_oxidase"/>
</dbReference>
<dbReference type="GO" id="GO:0046872">
    <property type="term" value="F:metal ion binding"/>
    <property type="evidence" value="ECO:0007669"/>
    <property type="project" value="UniProtKB-KW"/>
</dbReference>
<dbReference type="SUPFAM" id="SSF81342">
    <property type="entry name" value="Transmembrane di-heme cytochromes"/>
    <property type="match status" value="1"/>
</dbReference>
<evidence type="ECO:0000259" key="14">
    <source>
        <dbReference type="Pfam" id="PF01292"/>
    </source>
</evidence>
<evidence type="ECO:0000256" key="3">
    <source>
        <dbReference type="ARBA" id="ARBA00022448"/>
    </source>
</evidence>
<evidence type="ECO:0000256" key="12">
    <source>
        <dbReference type="ARBA" id="ARBA00037975"/>
    </source>
</evidence>
<evidence type="ECO:0000313" key="15">
    <source>
        <dbReference type="EMBL" id="ORE86922.1"/>
    </source>
</evidence>
<evidence type="ECO:0000256" key="4">
    <source>
        <dbReference type="ARBA" id="ARBA00022475"/>
    </source>
</evidence>
<accession>A0A1Y1SEG2</accession>
<evidence type="ECO:0000256" key="10">
    <source>
        <dbReference type="ARBA" id="ARBA00023004"/>
    </source>
</evidence>
<keyword evidence="7" id="KW-0479">Metal-binding</keyword>
<comment type="cofactor">
    <cofactor evidence="1">
        <name>heme b</name>
        <dbReference type="ChEBI" id="CHEBI:60344"/>
    </cofactor>
</comment>
<dbReference type="InterPro" id="IPR016174">
    <property type="entry name" value="Di-haem_cyt_TM"/>
</dbReference>
<dbReference type="GO" id="GO:0005886">
    <property type="term" value="C:plasma membrane"/>
    <property type="evidence" value="ECO:0007669"/>
    <property type="project" value="UniProtKB-SubCell"/>
</dbReference>
<proteinExistence type="inferred from homology"/>
<feature type="transmembrane region" description="Helical" evidence="13">
    <location>
        <begin position="142"/>
        <end position="159"/>
    </location>
</feature>
<feature type="transmembrane region" description="Helical" evidence="13">
    <location>
        <begin position="15"/>
        <end position="37"/>
    </location>
</feature>
<protein>
    <submittedName>
        <fullName evidence="15">Cytochrome b561</fullName>
    </submittedName>
</protein>
<dbReference type="PANTHER" id="PTHR30529">
    <property type="entry name" value="CYTOCHROME B561"/>
    <property type="match status" value="1"/>
</dbReference>
<keyword evidence="8" id="KW-0249">Electron transport</keyword>
<dbReference type="AlphaFoldDB" id="A0A1Y1SEG2"/>
<comment type="similarity">
    <text evidence="12">Belongs to the cytochrome b561 family.</text>
</comment>
<dbReference type="InterPro" id="IPR011577">
    <property type="entry name" value="Cyt_b561_bac/Ni-Hgenase"/>
</dbReference>
<feature type="transmembrane region" description="Helical" evidence="13">
    <location>
        <begin position="49"/>
        <end position="69"/>
    </location>
</feature>
<organism evidence="15 16">
    <name type="scientific">Oceanococcus atlanticus</name>
    <dbReference type="NCBI Taxonomy" id="1317117"/>
    <lineage>
        <taxon>Bacteria</taxon>
        <taxon>Pseudomonadati</taxon>
        <taxon>Pseudomonadota</taxon>
        <taxon>Gammaproteobacteria</taxon>
        <taxon>Chromatiales</taxon>
        <taxon>Oceanococcaceae</taxon>
        <taxon>Oceanococcus</taxon>
    </lineage>
</organism>
<evidence type="ECO:0000256" key="2">
    <source>
        <dbReference type="ARBA" id="ARBA00004651"/>
    </source>
</evidence>
<keyword evidence="16" id="KW-1185">Reference proteome</keyword>